<evidence type="ECO:0000313" key="2">
    <source>
        <dbReference type="Proteomes" id="UP000682982"/>
    </source>
</evidence>
<protein>
    <recommendedName>
        <fullName evidence="3">Uracil-DNA glycosylase</fullName>
    </recommendedName>
</protein>
<reference evidence="1 2" key="1">
    <citation type="submission" date="2021-04" db="EMBL/GenBank/DDBJ databases">
        <title>novel species isolated from subtropical streams in China.</title>
        <authorList>
            <person name="Lu H."/>
        </authorList>
    </citation>
    <scope>NUCLEOTIDE SEQUENCE [LARGE SCALE GENOMIC DNA]</scope>
    <source>
        <strain evidence="1 2">FT147W</strain>
    </source>
</reference>
<comment type="caution">
    <text evidence="1">The sequence shown here is derived from an EMBL/GenBank/DDBJ whole genome shotgun (WGS) entry which is preliminary data.</text>
</comment>
<dbReference type="RefSeq" id="WP_212679046.1">
    <property type="nucleotide sequence ID" value="NZ_JAGSPK010000003.1"/>
</dbReference>
<evidence type="ECO:0008006" key="3">
    <source>
        <dbReference type="Google" id="ProtNLM"/>
    </source>
</evidence>
<accession>A0ABS5H320</accession>
<name>A0ABS5H320_9BURK</name>
<dbReference type="Proteomes" id="UP000682982">
    <property type="component" value="Unassembled WGS sequence"/>
</dbReference>
<proteinExistence type="predicted"/>
<gene>
    <name evidence="1" type="ORF">KDM87_10655</name>
</gene>
<dbReference type="EMBL" id="JAGSPK010000003">
    <property type="protein sequence ID" value="MBR7793057.1"/>
    <property type="molecule type" value="Genomic_DNA"/>
</dbReference>
<evidence type="ECO:0000313" key="1">
    <source>
        <dbReference type="EMBL" id="MBR7793057.1"/>
    </source>
</evidence>
<sequence length="68" mass="7803">MMSETNKPIQQNCRLCVHYYITHDVNFMYGCRMFGIKSQRQPLMEIVEASGKPCEGFELKQRSPASGS</sequence>
<organism evidence="1 2">
    <name type="scientific">Undibacterium rivi</name>
    <dbReference type="NCBI Taxonomy" id="2828729"/>
    <lineage>
        <taxon>Bacteria</taxon>
        <taxon>Pseudomonadati</taxon>
        <taxon>Pseudomonadota</taxon>
        <taxon>Betaproteobacteria</taxon>
        <taxon>Burkholderiales</taxon>
        <taxon>Oxalobacteraceae</taxon>
        <taxon>Undibacterium</taxon>
    </lineage>
</organism>
<keyword evidence="2" id="KW-1185">Reference proteome</keyword>